<evidence type="ECO:0000313" key="1">
    <source>
        <dbReference type="EMBL" id="JAE15417.1"/>
    </source>
</evidence>
<protein>
    <submittedName>
        <fullName evidence="1">Uncharacterized protein</fullName>
    </submittedName>
</protein>
<reference evidence="1" key="2">
    <citation type="journal article" date="2015" name="Data Brief">
        <title>Shoot transcriptome of the giant reed, Arundo donax.</title>
        <authorList>
            <person name="Barrero R.A."/>
            <person name="Guerrero F.D."/>
            <person name="Moolhuijzen P."/>
            <person name="Goolsby J.A."/>
            <person name="Tidwell J."/>
            <person name="Bellgard S.E."/>
            <person name="Bellgard M.I."/>
        </authorList>
    </citation>
    <scope>NUCLEOTIDE SEQUENCE</scope>
    <source>
        <tissue evidence="1">Shoot tissue taken approximately 20 cm above the soil surface</tissue>
    </source>
</reference>
<organism evidence="1">
    <name type="scientific">Arundo donax</name>
    <name type="common">Giant reed</name>
    <name type="synonym">Donax arundinaceus</name>
    <dbReference type="NCBI Taxonomy" id="35708"/>
    <lineage>
        <taxon>Eukaryota</taxon>
        <taxon>Viridiplantae</taxon>
        <taxon>Streptophyta</taxon>
        <taxon>Embryophyta</taxon>
        <taxon>Tracheophyta</taxon>
        <taxon>Spermatophyta</taxon>
        <taxon>Magnoliopsida</taxon>
        <taxon>Liliopsida</taxon>
        <taxon>Poales</taxon>
        <taxon>Poaceae</taxon>
        <taxon>PACMAD clade</taxon>
        <taxon>Arundinoideae</taxon>
        <taxon>Arundineae</taxon>
        <taxon>Arundo</taxon>
    </lineage>
</organism>
<dbReference type="EMBL" id="GBRH01182479">
    <property type="protein sequence ID" value="JAE15417.1"/>
    <property type="molecule type" value="Transcribed_RNA"/>
</dbReference>
<dbReference type="AlphaFoldDB" id="A0A0A9FT18"/>
<reference evidence="1" key="1">
    <citation type="submission" date="2014-09" db="EMBL/GenBank/DDBJ databases">
        <authorList>
            <person name="Magalhaes I.L.F."/>
            <person name="Oliveira U."/>
            <person name="Santos F.R."/>
            <person name="Vidigal T.H.D.A."/>
            <person name="Brescovit A.D."/>
            <person name="Santos A.J."/>
        </authorList>
    </citation>
    <scope>NUCLEOTIDE SEQUENCE</scope>
    <source>
        <tissue evidence="1">Shoot tissue taken approximately 20 cm above the soil surface</tissue>
    </source>
</reference>
<sequence length="17" mass="2060">MRWSRRGEEELERAVVG</sequence>
<accession>A0A0A9FT18</accession>
<proteinExistence type="predicted"/>
<name>A0A0A9FT18_ARUDO</name>